<evidence type="ECO:0000313" key="2">
    <source>
        <dbReference type="Proteomes" id="UP000005239"/>
    </source>
</evidence>
<gene>
    <name evidence="1" type="primary">WBGene00279142</name>
</gene>
<accession>A0A2A6C2D7</accession>
<reference evidence="2" key="1">
    <citation type="journal article" date="2008" name="Nat. Genet.">
        <title>The Pristionchus pacificus genome provides a unique perspective on nematode lifestyle and parasitism.</title>
        <authorList>
            <person name="Dieterich C."/>
            <person name="Clifton S.W."/>
            <person name="Schuster L.N."/>
            <person name="Chinwalla A."/>
            <person name="Delehaunty K."/>
            <person name="Dinkelacker I."/>
            <person name="Fulton L."/>
            <person name="Fulton R."/>
            <person name="Godfrey J."/>
            <person name="Minx P."/>
            <person name="Mitreva M."/>
            <person name="Roeseler W."/>
            <person name="Tian H."/>
            <person name="Witte H."/>
            <person name="Yang S.P."/>
            <person name="Wilson R.K."/>
            <person name="Sommer R.J."/>
        </authorList>
    </citation>
    <scope>NUCLEOTIDE SEQUENCE [LARGE SCALE GENOMIC DNA]</scope>
    <source>
        <strain evidence="2">PS312</strain>
    </source>
</reference>
<organism evidence="1 2">
    <name type="scientific">Pristionchus pacificus</name>
    <name type="common">Parasitic nematode worm</name>
    <dbReference type="NCBI Taxonomy" id="54126"/>
    <lineage>
        <taxon>Eukaryota</taxon>
        <taxon>Metazoa</taxon>
        <taxon>Ecdysozoa</taxon>
        <taxon>Nematoda</taxon>
        <taxon>Chromadorea</taxon>
        <taxon>Rhabditida</taxon>
        <taxon>Rhabditina</taxon>
        <taxon>Diplogasteromorpha</taxon>
        <taxon>Diplogasteroidea</taxon>
        <taxon>Neodiplogasteridae</taxon>
        <taxon>Pristionchus</taxon>
    </lineage>
</organism>
<keyword evidence="2" id="KW-1185">Reference proteome</keyword>
<dbReference type="PANTHER" id="PTHR45830">
    <property type="entry name" value="SERPENTINE RECEPTOR, CLASS I"/>
    <property type="match status" value="1"/>
</dbReference>
<dbReference type="EnsemblMetazoa" id="PPA40773.1">
    <property type="protein sequence ID" value="PPA40773.1"/>
    <property type="gene ID" value="WBGene00279142"/>
</dbReference>
<reference evidence="1" key="2">
    <citation type="submission" date="2022-06" db="UniProtKB">
        <authorList>
            <consortium name="EnsemblMetazoa"/>
        </authorList>
    </citation>
    <scope>IDENTIFICATION</scope>
    <source>
        <strain evidence="1">PS312</strain>
    </source>
</reference>
<name>A0A2A6C2D7_PRIPA</name>
<proteinExistence type="predicted"/>
<protein>
    <submittedName>
        <fullName evidence="1">Uncharacterized protein</fullName>
    </submittedName>
</protein>
<dbReference type="Proteomes" id="UP000005239">
    <property type="component" value="Unassembled WGS sequence"/>
</dbReference>
<accession>A0A8R1UU86</accession>
<evidence type="ECO:0000313" key="1">
    <source>
        <dbReference type="EnsemblMetazoa" id="PPA40773.1"/>
    </source>
</evidence>
<dbReference type="PANTHER" id="PTHR45830:SF15">
    <property type="entry name" value="SERPENTINE RECEPTOR, CLASS I"/>
    <property type="match status" value="1"/>
</dbReference>
<dbReference type="AlphaFoldDB" id="A0A2A6C2D7"/>
<sequence>MSSNATLLRFALNIDRDFLFEFWDYVRIILPIFNSFTLHPLMLLLLKDSKTMASDVRLGYFLTEVALIAYDWVFNFFFRMYPMTPYSGFYCGGPACKFIENRKMTAVLMLILIFTMVANVFGFVMFAVESDDAAIIRELTNAKVKIESQDPELRWLTERGGRVFIFGTYGDTQHFRYGFYYLYSVDLTIMYAELYILGASLLSNVPMPLLVTIDAVINLRSMKKVVVSSRTLKITHQLLSLFISQLNAALVSMILPLSLLFFPMMVDIHQFYELGIFILRLSVTGVQRLQYNGVLRAIEK</sequence>